<gene>
    <name evidence="4" type="ORF">FHQ07_07965</name>
</gene>
<accession>A0A5B7ZTY0</accession>
<keyword evidence="1 2" id="KW-0597">Phosphoprotein</keyword>
<evidence type="ECO:0000256" key="1">
    <source>
        <dbReference type="ARBA" id="ARBA00022553"/>
    </source>
</evidence>
<dbReference type="InterPro" id="IPR001789">
    <property type="entry name" value="Sig_transdc_resp-reg_receiver"/>
</dbReference>
<sequence>MAAGQDLRHVVSDAPRVMVVDGSKLVRKLIGDTLLRELPNAEVIGCAGLDEARAVLAEGGVDLVTTALVLPDGDGLALARVVREAAGQAYVPVIVVSGNAQEALETRAFTEDVTDYFDKSLGHGALAAFIRGYVQPVAIEGARVLYVEDSKVVAAATKRMLARQAMQVLHVVSVEEALDHLHKFRGRSDGDVGADLVLSDVYLKGVLSGRDLLNQLRGAFGYGKRRLPMVMMTGDDNRENQAALLREGANDLVLKPIEERLLVTKVLFQLRLAKLPEPGSARA</sequence>
<comment type="caution">
    <text evidence="2">Lacks conserved residue(s) required for the propagation of feature annotation.</text>
</comment>
<feature type="domain" description="Response regulatory" evidence="3">
    <location>
        <begin position="143"/>
        <end position="270"/>
    </location>
</feature>
<dbReference type="InterPro" id="IPR011006">
    <property type="entry name" value="CheY-like_superfamily"/>
</dbReference>
<organism evidence="4 5">
    <name type="scientific">Thermomonas aquatica</name>
    <dbReference type="NCBI Taxonomy" id="2202149"/>
    <lineage>
        <taxon>Bacteria</taxon>
        <taxon>Pseudomonadati</taxon>
        <taxon>Pseudomonadota</taxon>
        <taxon>Gammaproteobacteria</taxon>
        <taxon>Lysobacterales</taxon>
        <taxon>Lysobacteraceae</taxon>
        <taxon>Thermomonas</taxon>
    </lineage>
</organism>
<dbReference type="CDD" id="cd00156">
    <property type="entry name" value="REC"/>
    <property type="match status" value="2"/>
</dbReference>
<dbReference type="InterPro" id="IPR050595">
    <property type="entry name" value="Bact_response_regulator"/>
</dbReference>
<dbReference type="Gene3D" id="3.40.50.2300">
    <property type="match status" value="2"/>
</dbReference>
<dbReference type="EMBL" id="CP040871">
    <property type="protein sequence ID" value="QDA57252.1"/>
    <property type="molecule type" value="Genomic_DNA"/>
</dbReference>
<dbReference type="GO" id="GO:0000160">
    <property type="term" value="P:phosphorelay signal transduction system"/>
    <property type="evidence" value="ECO:0007669"/>
    <property type="project" value="InterPro"/>
</dbReference>
<evidence type="ECO:0000313" key="4">
    <source>
        <dbReference type="EMBL" id="QDA57252.1"/>
    </source>
</evidence>
<dbReference type="Pfam" id="PF00072">
    <property type="entry name" value="Response_reg"/>
    <property type="match status" value="2"/>
</dbReference>
<protein>
    <submittedName>
        <fullName evidence="4">Response regulator</fullName>
    </submittedName>
</protein>
<dbReference type="OrthoDB" id="6192798at2"/>
<dbReference type="PANTHER" id="PTHR44591:SF21">
    <property type="entry name" value="TWO-COMPONENT RESPONSE REGULATOR"/>
    <property type="match status" value="1"/>
</dbReference>
<reference evidence="4 5" key="1">
    <citation type="submission" date="2019-06" db="EMBL/GenBank/DDBJ databases">
        <title>Thermomonas aquatica sp. nov., isolated from an industrial wastewater treatment plant.</title>
        <authorList>
            <person name="Jeon J.H."/>
            <person name="Park D.-S."/>
        </authorList>
    </citation>
    <scope>NUCLEOTIDE SEQUENCE [LARGE SCALE GENOMIC DNA]</scope>
    <source>
        <strain evidence="4 5">SY21</strain>
    </source>
</reference>
<dbReference type="SUPFAM" id="SSF52172">
    <property type="entry name" value="CheY-like"/>
    <property type="match status" value="2"/>
</dbReference>
<dbReference type="SMART" id="SM00448">
    <property type="entry name" value="REC"/>
    <property type="match status" value="2"/>
</dbReference>
<evidence type="ECO:0000259" key="3">
    <source>
        <dbReference type="PROSITE" id="PS50110"/>
    </source>
</evidence>
<evidence type="ECO:0000256" key="2">
    <source>
        <dbReference type="PROSITE-ProRule" id="PRU00169"/>
    </source>
</evidence>
<dbReference type="Proteomes" id="UP000308149">
    <property type="component" value="Chromosome"/>
</dbReference>
<dbReference type="RefSeq" id="WP_139716303.1">
    <property type="nucleotide sequence ID" value="NZ_CP040871.1"/>
</dbReference>
<keyword evidence="5" id="KW-1185">Reference proteome</keyword>
<dbReference type="PANTHER" id="PTHR44591">
    <property type="entry name" value="STRESS RESPONSE REGULATOR PROTEIN 1"/>
    <property type="match status" value="1"/>
</dbReference>
<feature type="domain" description="Response regulatory" evidence="3">
    <location>
        <begin position="16"/>
        <end position="134"/>
    </location>
</feature>
<evidence type="ECO:0000313" key="5">
    <source>
        <dbReference type="Proteomes" id="UP000308149"/>
    </source>
</evidence>
<name>A0A5B7ZTY0_9GAMM</name>
<dbReference type="KEGG" id="thes:FHQ07_07965"/>
<dbReference type="PROSITE" id="PS50110">
    <property type="entry name" value="RESPONSE_REGULATORY"/>
    <property type="match status" value="2"/>
</dbReference>
<proteinExistence type="predicted"/>
<feature type="modified residue" description="4-aspartylphosphate" evidence="2">
    <location>
        <position position="200"/>
    </location>
</feature>
<dbReference type="AlphaFoldDB" id="A0A5B7ZTY0"/>